<gene>
    <name evidence="2" type="ORF">SAMN06273570_5088</name>
</gene>
<dbReference type="InterPro" id="IPR000182">
    <property type="entry name" value="GNAT_dom"/>
</dbReference>
<evidence type="ECO:0000313" key="3">
    <source>
        <dbReference type="Proteomes" id="UP000219271"/>
    </source>
</evidence>
<dbReference type="PANTHER" id="PTHR43792:SF13">
    <property type="entry name" value="ACETYLTRANSFERASE"/>
    <property type="match status" value="1"/>
</dbReference>
<dbReference type="PANTHER" id="PTHR43792">
    <property type="entry name" value="GNAT FAMILY, PUTATIVE (AFU_ORTHOLOGUE AFUA_3G00765)-RELATED-RELATED"/>
    <property type="match status" value="1"/>
</dbReference>
<dbReference type="OrthoDB" id="9801656at2"/>
<dbReference type="Proteomes" id="UP000219271">
    <property type="component" value="Unassembled WGS sequence"/>
</dbReference>
<dbReference type="Gene3D" id="3.40.630.30">
    <property type="match status" value="1"/>
</dbReference>
<dbReference type="InterPro" id="IPR051531">
    <property type="entry name" value="N-acetyltransferase"/>
</dbReference>
<dbReference type="Pfam" id="PF13302">
    <property type="entry name" value="Acetyltransf_3"/>
    <property type="match status" value="1"/>
</dbReference>
<keyword evidence="2" id="KW-0808">Transferase</keyword>
<protein>
    <submittedName>
        <fullName evidence="2">Protein N-acetyltransferase, RimJ/RimL family</fullName>
    </submittedName>
</protein>
<dbReference type="RefSeq" id="WP_097098486.1">
    <property type="nucleotide sequence ID" value="NZ_OCMY01000003.1"/>
</dbReference>
<evidence type="ECO:0000313" key="2">
    <source>
        <dbReference type="EMBL" id="SOD61321.1"/>
    </source>
</evidence>
<organism evidence="2 3">
    <name type="scientific">Candidatus Pantoea floridensis</name>
    <dbReference type="NCBI Taxonomy" id="1938870"/>
    <lineage>
        <taxon>Bacteria</taxon>
        <taxon>Pseudomonadati</taxon>
        <taxon>Pseudomonadota</taxon>
        <taxon>Gammaproteobacteria</taxon>
        <taxon>Enterobacterales</taxon>
        <taxon>Erwiniaceae</taxon>
        <taxon>Pantoea</taxon>
    </lineage>
</organism>
<proteinExistence type="predicted"/>
<feature type="domain" description="N-acetyltransferase" evidence="1">
    <location>
        <begin position="7"/>
        <end position="168"/>
    </location>
</feature>
<keyword evidence="3" id="KW-1185">Reference proteome</keyword>
<name>A0A286DRR1_9GAMM</name>
<evidence type="ECO:0000259" key="1">
    <source>
        <dbReference type="PROSITE" id="PS51186"/>
    </source>
</evidence>
<dbReference type="AlphaFoldDB" id="A0A286DRR1"/>
<accession>A0A286DRR1</accession>
<dbReference type="PROSITE" id="PS51186">
    <property type="entry name" value="GNAT"/>
    <property type="match status" value="1"/>
</dbReference>
<dbReference type="EMBL" id="OCMY01000003">
    <property type="protein sequence ID" value="SOD61321.1"/>
    <property type="molecule type" value="Genomic_DNA"/>
</dbReference>
<dbReference type="SUPFAM" id="SSF55729">
    <property type="entry name" value="Acyl-CoA N-acyltransferases (Nat)"/>
    <property type="match status" value="1"/>
</dbReference>
<reference evidence="3" key="1">
    <citation type="submission" date="2017-09" db="EMBL/GenBank/DDBJ databases">
        <authorList>
            <person name="Varghese N."/>
            <person name="Submissions S."/>
        </authorList>
    </citation>
    <scope>NUCLEOTIDE SEQUENCE [LARGE SCALE GENOMIC DNA]</scope>
    <source>
        <strain evidence="3">JKS000234</strain>
    </source>
</reference>
<sequence>MIRTKNLIISKVSHRHADALFRIYGDIENNVYNPSPPFPSIEHSQSVLNTWIEHWSAKGIGNHAISMASDEDCIIGFGGFSFKKFREKEIVSLGYKFTPDVWGNGYATEFVNGIIEHTVLPGNVIEVIARTHPENIASIRVLEKTGFIYLGIYDNNDGMGLSAVFSRKI</sequence>
<dbReference type="InterPro" id="IPR016181">
    <property type="entry name" value="Acyl_CoA_acyltransferase"/>
</dbReference>
<dbReference type="GO" id="GO:0016747">
    <property type="term" value="F:acyltransferase activity, transferring groups other than amino-acyl groups"/>
    <property type="evidence" value="ECO:0007669"/>
    <property type="project" value="InterPro"/>
</dbReference>